<evidence type="ECO:0000256" key="6">
    <source>
        <dbReference type="ARBA" id="ARBA00022927"/>
    </source>
</evidence>
<evidence type="ECO:0000256" key="4">
    <source>
        <dbReference type="ARBA" id="ARBA00022448"/>
    </source>
</evidence>
<dbReference type="Proteomes" id="UP000094336">
    <property type="component" value="Unassembled WGS sequence"/>
</dbReference>
<comment type="subunit">
    <text evidence="8">Adaptor protein complex 3 (AP-3) is a heterotetramer.</text>
</comment>
<dbReference type="GO" id="GO:0005794">
    <property type="term" value="C:Golgi apparatus"/>
    <property type="evidence" value="ECO:0007669"/>
    <property type="project" value="UniProtKB-SubCell"/>
</dbReference>
<evidence type="ECO:0000256" key="1">
    <source>
        <dbReference type="ARBA" id="ARBA00004145"/>
    </source>
</evidence>
<evidence type="ECO:0000313" key="11">
    <source>
        <dbReference type="EMBL" id="ODQ78080.1"/>
    </source>
</evidence>
<dbReference type="RefSeq" id="XP_018983408.1">
    <property type="nucleotide sequence ID" value="XM_019129717.1"/>
</dbReference>
<evidence type="ECO:0000256" key="9">
    <source>
        <dbReference type="SAM" id="MobiDB-lite"/>
    </source>
</evidence>
<gene>
    <name evidence="11" type="ORF">BABINDRAFT_163105</name>
</gene>
<comment type="subcellular location">
    <subcellularLocation>
        <location evidence="1">Cytoplasmic vesicle</location>
        <location evidence="1">Clathrin-coated vesicle membrane</location>
        <topology evidence="1">Peripheral membrane protein</topology>
        <orientation evidence="1">Cytoplasmic side</orientation>
    </subcellularLocation>
    <subcellularLocation>
        <location evidence="8">Golgi apparatus</location>
    </subcellularLocation>
</comment>
<dbReference type="GO" id="GO:0030123">
    <property type="term" value="C:AP-3 adaptor complex"/>
    <property type="evidence" value="ECO:0007669"/>
    <property type="project" value="EnsemblFungi"/>
</dbReference>
<keyword evidence="8" id="KW-0333">Golgi apparatus</keyword>
<accession>A0A1E3QKA2</accession>
<dbReference type="AlphaFoldDB" id="A0A1E3QKA2"/>
<dbReference type="InterPro" id="IPR002553">
    <property type="entry name" value="Clathrin/coatomer_adapt-like_N"/>
</dbReference>
<dbReference type="Gene3D" id="1.25.10.10">
    <property type="entry name" value="Leucine-rich Repeat Variant"/>
    <property type="match status" value="1"/>
</dbReference>
<dbReference type="STRING" id="984486.A0A1E3QKA2"/>
<dbReference type="Pfam" id="PF01602">
    <property type="entry name" value="Adaptin_N"/>
    <property type="match status" value="1"/>
</dbReference>
<dbReference type="OrthoDB" id="10264595at2759"/>
<keyword evidence="12" id="KW-1185">Reference proteome</keyword>
<dbReference type="SUPFAM" id="SSF48371">
    <property type="entry name" value="ARM repeat"/>
    <property type="match status" value="1"/>
</dbReference>
<dbReference type="InterPro" id="IPR017105">
    <property type="entry name" value="AP3_complex_dsu"/>
</dbReference>
<keyword evidence="4 8" id="KW-0813">Transport</keyword>
<evidence type="ECO:0000256" key="5">
    <source>
        <dbReference type="ARBA" id="ARBA00022737"/>
    </source>
</evidence>
<dbReference type="EMBL" id="KV454437">
    <property type="protein sequence ID" value="ODQ78080.1"/>
    <property type="molecule type" value="Genomic_DNA"/>
</dbReference>
<dbReference type="GO" id="GO:0006896">
    <property type="term" value="P:Golgi to vacuole transport"/>
    <property type="evidence" value="ECO:0007669"/>
    <property type="project" value="EnsemblFungi"/>
</dbReference>
<keyword evidence="6 8" id="KW-0653">Protein transport</keyword>
<dbReference type="GO" id="GO:0010008">
    <property type="term" value="C:endosome membrane"/>
    <property type="evidence" value="ECO:0007669"/>
    <property type="project" value="TreeGrafter"/>
</dbReference>
<dbReference type="GO" id="GO:0030665">
    <property type="term" value="C:clathrin-coated vesicle membrane"/>
    <property type="evidence" value="ECO:0007669"/>
    <property type="project" value="UniProtKB-SubCell"/>
</dbReference>
<protein>
    <recommendedName>
        <fullName evidence="3 8">AP-3 complex subunit delta</fullName>
    </recommendedName>
</protein>
<dbReference type="PIRSF" id="PIRSF037092">
    <property type="entry name" value="AP3_complex_delta"/>
    <property type="match status" value="1"/>
</dbReference>
<comment type="similarity">
    <text evidence="2 8">Belongs to the adaptor complexes large subunit family.</text>
</comment>
<dbReference type="InterPro" id="IPR016024">
    <property type="entry name" value="ARM-type_fold"/>
</dbReference>
<organism evidence="11 12">
    <name type="scientific">Babjeviella inositovora NRRL Y-12698</name>
    <dbReference type="NCBI Taxonomy" id="984486"/>
    <lineage>
        <taxon>Eukaryota</taxon>
        <taxon>Fungi</taxon>
        <taxon>Dikarya</taxon>
        <taxon>Ascomycota</taxon>
        <taxon>Saccharomycotina</taxon>
        <taxon>Pichiomycetes</taxon>
        <taxon>Serinales incertae sedis</taxon>
        <taxon>Babjeviella</taxon>
    </lineage>
</organism>
<evidence type="ECO:0000256" key="7">
    <source>
        <dbReference type="ARBA" id="ARBA00023136"/>
    </source>
</evidence>
<name>A0A1E3QKA2_9ASCO</name>
<evidence type="ECO:0000256" key="8">
    <source>
        <dbReference type="PIRNR" id="PIRNR037092"/>
    </source>
</evidence>
<evidence type="ECO:0000313" key="12">
    <source>
        <dbReference type="Proteomes" id="UP000094336"/>
    </source>
</evidence>
<feature type="region of interest" description="Disordered" evidence="9">
    <location>
        <begin position="854"/>
        <end position="905"/>
    </location>
</feature>
<comment type="function">
    <text evidence="8">Part of the AP-3 complex, an adaptor-related complex which is not clathrin-associated. The complex is associated with the Golgi region as well as more peripheral structures. It facilitates the budding of vesicles from the Golgi membrane.</text>
</comment>
<dbReference type="FunFam" id="1.25.10.10:FF:000251">
    <property type="entry name" value="AP-3 complex subunit delta"/>
    <property type="match status" value="1"/>
</dbReference>
<evidence type="ECO:0000256" key="2">
    <source>
        <dbReference type="ARBA" id="ARBA00006613"/>
    </source>
</evidence>
<evidence type="ECO:0000259" key="10">
    <source>
        <dbReference type="Pfam" id="PF01602"/>
    </source>
</evidence>
<evidence type="ECO:0000256" key="3">
    <source>
        <dbReference type="ARBA" id="ARBA00015717"/>
    </source>
</evidence>
<feature type="domain" description="Clathrin/coatomer adaptor adaptin-like N-terminal" evidence="10">
    <location>
        <begin position="45"/>
        <end position="612"/>
    </location>
</feature>
<dbReference type="PANTHER" id="PTHR22781">
    <property type="entry name" value="DELTA ADAPTIN-RELATED"/>
    <property type="match status" value="1"/>
</dbReference>
<keyword evidence="5" id="KW-0677">Repeat</keyword>
<proteinExistence type="inferred from homology"/>
<reference evidence="12" key="1">
    <citation type="submission" date="2016-05" db="EMBL/GenBank/DDBJ databases">
        <title>Comparative genomics of biotechnologically important yeasts.</title>
        <authorList>
            <consortium name="DOE Joint Genome Institute"/>
            <person name="Riley R."/>
            <person name="Haridas S."/>
            <person name="Wolfe K.H."/>
            <person name="Lopes M.R."/>
            <person name="Hittinger C.T."/>
            <person name="Goker M."/>
            <person name="Salamov A."/>
            <person name="Wisecaver J."/>
            <person name="Long T.M."/>
            <person name="Aerts A.L."/>
            <person name="Barry K."/>
            <person name="Choi C."/>
            <person name="Clum A."/>
            <person name="Coughlan A.Y."/>
            <person name="Deshpande S."/>
            <person name="Douglass A.P."/>
            <person name="Hanson S.J."/>
            <person name="Klenk H.-P."/>
            <person name="Labutti K."/>
            <person name="Lapidus A."/>
            <person name="Lindquist E."/>
            <person name="Lipzen A."/>
            <person name="Meier-Kolthoff J.P."/>
            <person name="Ohm R.A."/>
            <person name="Otillar R.P."/>
            <person name="Pangilinan J."/>
            <person name="Peng Y."/>
            <person name="Rokas A."/>
            <person name="Rosa C.A."/>
            <person name="Scheuner C."/>
            <person name="Sibirny A.A."/>
            <person name="Slot J.C."/>
            <person name="Stielow J.B."/>
            <person name="Sun H."/>
            <person name="Kurtzman C.P."/>
            <person name="Blackwell M."/>
            <person name="Grigoriev I.V."/>
            <person name="Jeffries T.W."/>
        </authorList>
    </citation>
    <scope>NUCLEOTIDE SEQUENCE [LARGE SCALE GENOMIC DNA]</scope>
    <source>
        <strain evidence="12">NRRL Y-12698</strain>
    </source>
</reference>
<dbReference type="GO" id="GO:0006623">
    <property type="term" value="P:protein targeting to vacuole"/>
    <property type="evidence" value="ECO:0007669"/>
    <property type="project" value="EnsemblFungi"/>
</dbReference>
<keyword evidence="7" id="KW-0472">Membrane</keyword>
<dbReference type="GeneID" id="30147570"/>
<dbReference type="PANTHER" id="PTHR22781:SF12">
    <property type="entry name" value="AP-3 COMPLEX SUBUNIT DELTA-1"/>
    <property type="match status" value="1"/>
</dbReference>
<sequence length="924" mass="103023">MSSDDILSRLKPFGLSFEKSLTDLIKGMRAAKPDQLSAFLDHAAKECKEELRATDIETKATAVLKLAYLEMYGYDMAWANFQVLEVMASAKFQQKRIGYLAAMQTFKDDTDILILATNQLKKDLSAARAPEVGLALSGVAAIVTPSLARDLVDDVVRMLSHSKPYVRKKAVLVLYKLFLQYPESLRLHYGQLVKMLDDADPSVVSATVNVVCELAKKNARNHVHLAPQLFELLLTSSNNWIIIRLLKLFASLSTIEPRLKNKLLPAILDLMDTTKACSLIYECVSCILDGGMLGDAPEDRTVARICVAALMAFFERRDANLTYMGLLALIKLCGFFPEFLADPAIHSTILECIGDRDLLIKTKALDLVDSLVDDNNIESVVATLLAQLDISDLPDSYKVLLTAQIVRVCSSNNFARVPGFKWYIAVLKDILRLTTDSGAEAIQIIAASVASLLQTIAVKVPQMVQTVLGEALLLILERASYTAYPGVLRDLFWVVGEFAEHVGGANLEIVLEHLQRFDQDGLVIGRLDAVTLQIFIQAVVKLYSSFIACQDTEANQNFMSDFTEEGVKLVSAASHSKVCRMTVQLIRWFLAYENCSEYEVQERVVSWLEFLRLVAESLEVDLGEEFEVSVESDPNNYETKSRHLPLLVTYVLPSMFNAYTLNPVAPDAQKRVPVPGDLDLDTPINPTISFSESEEEESAYEDEYELCEITETASSVVESVDETDTQLKKQERLERLKDDPFYISDTAAKVSKLASFIDDHPDEETQTPTLVLERKPKKKAKQKYVILSDETVEGGIDIEEGPAFVPAPARKKNTFKIDSSNLDNFDLSATPETAQEEFADYEYQVDLEALRTKLNNETKPKKKSTKGNTETGTKPKKKKKVKTEVSVPGVPDADQMLPTPTEDTQVIEVKKPKKVKKKKAMIMD</sequence>
<dbReference type="InterPro" id="IPR011989">
    <property type="entry name" value="ARM-like"/>
</dbReference>